<dbReference type="AlphaFoldDB" id="A0A840CPC1"/>
<protein>
    <submittedName>
        <fullName evidence="1">Uncharacterized protein</fullName>
    </submittedName>
</protein>
<comment type="caution">
    <text evidence="1">The sequence shown here is derived from an EMBL/GenBank/DDBJ whole genome shotgun (WGS) entry which is preliminary data.</text>
</comment>
<sequence length="79" mass="9766">MARTACHLLENENFLKLLINRQNRELNLSFREKPPAHIRSHLRFIGFNWSRKKRYWHSYLNNIQVKRVRKFYKNLIKNG</sequence>
<dbReference type="EMBL" id="JACIEP010000004">
    <property type="protein sequence ID" value="MBB4035394.1"/>
    <property type="molecule type" value="Genomic_DNA"/>
</dbReference>
<proteinExistence type="predicted"/>
<reference evidence="1 2" key="1">
    <citation type="submission" date="2020-08" db="EMBL/GenBank/DDBJ databases">
        <title>Genomic Encyclopedia of Type Strains, Phase IV (KMG-IV): sequencing the most valuable type-strain genomes for metagenomic binning, comparative biology and taxonomic classification.</title>
        <authorList>
            <person name="Goeker M."/>
        </authorList>
    </citation>
    <scope>NUCLEOTIDE SEQUENCE [LARGE SCALE GENOMIC DNA]</scope>
    <source>
        <strain evidence="1 2">DSM 104969</strain>
    </source>
</reference>
<keyword evidence="2" id="KW-1185">Reference proteome</keyword>
<dbReference type="RefSeq" id="WP_183306337.1">
    <property type="nucleotide sequence ID" value="NZ_JACIEP010000004.1"/>
</dbReference>
<evidence type="ECO:0000313" key="2">
    <source>
        <dbReference type="Proteomes" id="UP000555103"/>
    </source>
</evidence>
<accession>A0A840CPC1</accession>
<name>A0A840CPC1_9BACT</name>
<organism evidence="1 2">
    <name type="scientific">Dysgonomonas hofstadii</name>
    <dbReference type="NCBI Taxonomy" id="637886"/>
    <lineage>
        <taxon>Bacteria</taxon>
        <taxon>Pseudomonadati</taxon>
        <taxon>Bacteroidota</taxon>
        <taxon>Bacteroidia</taxon>
        <taxon>Bacteroidales</taxon>
        <taxon>Dysgonomonadaceae</taxon>
        <taxon>Dysgonomonas</taxon>
    </lineage>
</organism>
<gene>
    <name evidence="1" type="ORF">GGR21_001287</name>
</gene>
<evidence type="ECO:0000313" key="1">
    <source>
        <dbReference type="EMBL" id="MBB4035394.1"/>
    </source>
</evidence>
<dbReference type="Proteomes" id="UP000555103">
    <property type="component" value="Unassembled WGS sequence"/>
</dbReference>